<geneLocation type="plasmid" evidence="2">
    <name>II</name>
</geneLocation>
<feature type="region of interest" description="Disordered" evidence="1">
    <location>
        <begin position="1"/>
        <end position="44"/>
    </location>
</feature>
<keyword evidence="2" id="KW-0614">Plasmid</keyword>
<feature type="compositionally biased region" description="Gly residues" evidence="1">
    <location>
        <begin position="1"/>
        <end position="10"/>
    </location>
</feature>
<protein>
    <submittedName>
        <fullName evidence="2">Uncharacterized protein</fullName>
    </submittedName>
</protein>
<dbReference type="AlphaFoldDB" id="A0A375IIW1"/>
<evidence type="ECO:0000313" key="3">
    <source>
        <dbReference type="Proteomes" id="UP000255505"/>
    </source>
</evidence>
<reference evidence="2 3" key="1">
    <citation type="submission" date="2018-01" db="EMBL/GenBank/DDBJ databases">
        <authorList>
            <person name="Gaut B.S."/>
            <person name="Morton B.R."/>
            <person name="Clegg M.T."/>
            <person name="Duvall M.R."/>
        </authorList>
    </citation>
    <scope>NUCLEOTIDE SEQUENCE [LARGE SCALE GENOMIC DNA]</scope>
    <source>
        <strain evidence="2">Cupriavidus taiwanensis LMG 19425</strain>
        <plasmid evidence="3">Plasmid ii</plasmid>
    </source>
</reference>
<gene>
    <name evidence="2" type="ORF">CT19425_MP20217</name>
</gene>
<feature type="compositionally biased region" description="Low complexity" evidence="1">
    <location>
        <begin position="18"/>
        <end position="36"/>
    </location>
</feature>
<dbReference type="EMBL" id="LT991977">
    <property type="protein sequence ID" value="SPK74507.1"/>
    <property type="molecule type" value="Genomic_DNA"/>
</dbReference>
<proteinExistence type="predicted"/>
<sequence>MLADRSGGGPPGHPQQTARARGPAGARRAAFVPRAVSSGDSHDAAGPDCLSRRFQAFLFSLPLLAAAGSVSGNLPISPFAAYNC</sequence>
<name>A0A375IIW1_9BURK</name>
<evidence type="ECO:0000256" key="1">
    <source>
        <dbReference type="SAM" id="MobiDB-lite"/>
    </source>
</evidence>
<accession>A0A375IIW1</accession>
<dbReference type="Proteomes" id="UP000255505">
    <property type="component" value="Plasmid II"/>
</dbReference>
<evidence type="ECO:0000313" key="2">
    <source>
        <dbReference type="EMBL" id="SPK74507.1"/>
    </source>
</evidence>
<organism evidence="2 3">
    <name type="scientific">Cupriavidus taiwanensis</name>
    <dbReference type="NCBI Taxonomy" id="164546"/>
    <lineage>
        <taxon>Bacteria</taxon>
        <taxon>Pseudomonadati</taxon>
        <taxon>Pseudomonadota</taxon>
        <taxon>Betaproteobacteria</taxon>
        <taxon>Burkholderiales</taxon>
        <taxon>Burkholderiaceae</taxon>
        <taxon>Cupriavidus</taxon>
    </lineage>
</organism>